<evidence type="ECO:0000259" key="12">
    <source>
        <dbReference type="PROSITE" id="PS50016"/>
    </source>
</evidence>
<dbReference type="Proteomes" id="UP001365542">
    <property type="component" value="Unassembled WGS sequence"/>
</dbReference>
<dbReference type="GO" id="GO:0008270">
    <property type="term" value="F:zinc ion binding"/>
    <property type="evidence" value="ECO:0007669"/>
    <property type="project" value="UniProtKB-KW"/>
</dbReference>
<dbReference type="GO" id="GO:0000977">
    <property type="term" value="F:RNA polymerase II transcription regulatory region sequence-specific DNA binding"/>
    <property type="evidence" value="ECO:0007669"/>
    <property type="project" value="TreeGrafter"/>
</dbReference>
<keyword evidence="3" id="KW-0479">Metal-binding</keyword>
<feature type="compositionally biased region" description="Basic and acidic residues" evidence="11">
    <location>
        <begin position="165"/>
        <end position="178"/>
    </location>
</feature>
<dbReference type="PROSITE" id="PS51061">
    <property type="entry name" value="R3H"/>
    <property type="match status" value="1"/>
</dbReference>
<dbReference type="GO" id="GO:0000981">
    <property type="term" value="F:DNA-binding transcription factor activity, RNA polymerase II-specific"/>
    <property type="evidence" value="ECO:0007669"/>
    <property type="project" value="TreeGrafter"/>
</dbReference>
<feature type="domain" description="R3H" evidence="14">
    <location>
        <begin position="901"/>
        <end position="964"/>
    </location>
</feature>
<keyword evidence="5 10" id="KW-0863">Zinc-finger</keyword>
<keyword evidence="9" id="KW-0539">Nucleus</keyword>
<dbReference type="InterPro" id="IPR034078">
    <property type="entry name" value="NFX1_fam"/>
</dbReference>
<feature type="compositionally biased region" description="Low complexity" evidence="11">
    <location>
        <begin position="1201"/>
        <end position="1211"/>
    </location>
</feature>
<protein>
    <submittedName>
        <fullName evidence="15">FKBP12-associated protein</fullName>
    </submittedName>
</protein>
<organism evidence="15 16">
    <name type="scientific">Orbilia ellipsospora</name>
    <dbReference type="NCBI Taxonomy" id="2528407"/>
    <lineage>
        <taxon>Eukaryota</taxon>
        <taxon>Fungi</taxon>
        <taxon>Dikarya</taxon>
        <taxon>Ascomycota</taxon>
        <taxon>Pezizomycotina</taxon>
        <taxon>Orbiliomycetes</taxon>
        <taxon>Orbiliales</taxon>
        <taxon>Orbiliaceae</taxon>
        <taxon>Orbilia</taxon>
    </lineage>
</organism>
<evidence type="ECO:0000259" key="14">
    <source>
        <dbReference type="PROSITE" id="PS51061"/>
    </source>
</evidence>
<keyword evidence="8" id="KW-0804">Transcription</keyword>
<dbReference type="Gene3D" id="3.30.1370.50">
    <property type="entry name" value="R3H-like domain"/>
    <property type="match status" value="1"/>
</dbReference>
<dbReference type="SUPFAM" id="SSF82708">
    <property type="entry name" value="R3H domain"/>
    <property type="match status" value="1"/>
</dbReference>
<dbReference type="InterPro" id="IPR019787">
    <property type="entry name" value="Znf_PHD-finger"/>
</dbReference>
<dbReference type="SMART" id="SM00393">
    <property type="entry name" value="R3H"/>
    <property type="match status" value="1"/>
</dbReference>
<feature type="compositionally biased region" description="Low complexity" evidence="11">
    <location>
        <begin position="119"/>
        <end position="140"/>
    </location>
</feature>
<proteinExistence type="inferred from homology"/>
<name>A0AAV9X7X0_9PEZI</name>
<evidence type="ECO:0000256" key="5">
    <source>
        <dbReference type="ARBA" id="ARBA00022771"/>
    </source>
</evidence>
<evidence type="ECO:0000256" key="6">
    <source>
        <dbReference type="ARBA" id="ARBA00022833"/>
    </source>
</evidence>
<evidence type="ECO:0000256" key="2">
    <source>
        <dbReference type="ARBA" id="ARBA00007269"/>
    </source>
</evidence>
<dbReference type="SMART" id="SM00438">
    <property type="entry name" value="ZnF_NFX"/>
    <property type="match status" value="8"/>
</dbReference>
<evidence type="ECO:0000256" key="10">
    <source>
        <dbReference type="PROSITE-ProRule" id="PRU00175"/>
    </source>
</evidence>
<feature type="region of interest" description="Disordered" evidence="11">
    <location>
        <begin position="1190"/>
        <end position="1235"/>
    </location>
</feature>
<dbReference type="EMBL" id="JAVHJO010000008">
    <property type="protein sequence ID" value="KAK6538179.1"/>
    <property type="molecule type" value="Genomic_DNA"/>
</dbReference>
<dbReference type="PROSITE" id="PS50016">
    <property type="entry name" value="ZF_PHD_2"/>
    <property type="match status" value="1"/>
</dbReference>
<comment type="similarity">
    <text evidence="2">Belongs to the NFX1 family.</text>
</comment>
<dbReference type="InterPro" id="IPR036867">
    <property type="entry name" value="R3H_dom_sf"/>
</dbReference>
<evidence type="ECO:0000256" key="1">
    <source>
        <dbReference type="ARBA" id="ARBA00004123"/>
    </source>
</evidence>
<evidence type="ECO:0000259" key="13">
    <source>
        <dbReference type="PROSITE" id="PS50089"/>
    </source>
</evidence>
<evidence type="ECO:0000256" key="7">
    <source>
        <dbReference type="ARBA" id="ARBA00023015"/>
    </source>
</evidence>
<dbReference type="Pfam" id="PF01424">
    <property type="entry name" value="R3H"/>
    <property type="match status" value="1"/>
</dbReference>
<dbReference type="InterPro" id="IPR001841">
    <property type="entry name" value="Znf_RING"/>
</dbReference>
<dbReference type="GO" id="GO:0005634">
    <property type="term" value="C:nucleus"/>
    <property type="evidence" value="ECO:0007669"/>
    <property type="project" value="UniProtKB-SubCell"/>
</dbReference>
<dbReference type="InterPro" id="IPR000967">
    <property type="entry name" value="Znf_NFX1"/>
</dbReference>
<reference evidence="15 16" key="1">
    <citation type="submission" date="2019-10" db="EMBL/GenBank/DDBJ databases">
        <authorList>
            <person name="Palmer J.M."/>
        </authorList>
    </citation>
    <scope>NUCLEOTIDE SEQUENCE [LARGE SCALE GENOMIC DNA]</scope>
    <source>
        <strain evidence="15 16">TWF694</strain>
    </source>
</reference>
<dbReference type="GO" id="GO:0000122">
    <property type="term" value="P:negative regulation of transcription by RNA polymerase II"/>
    <property type="evidence" value="ECO:0007669"/>
    <property type="project" value="TreeGrafter"/>
</dbReference>
<comment type="caution">
    <text evidence="15">The sequence shown here is derived from an EMBL/GenBank/DDBJ whole genome shotgun (WGS) entry which is preliminary data.</text>
</comment>
<feature type="region of interest" description="Disordered" evidence="11">
    <location>
        <begin position="1"/>
        <end position="232"/>
    </location>
</feature>
<feature type="domain" description="RING-type" evidence="13">
    <location>
        <begin position="248"/>
        <end position="306"/>
    </location>
</feature>
<dbReference type="PROSITE" id="PS50089">
    <property type="entry name" value="ZF_RING_2"/>
    <property type="match status" value="1"/>
</dbReference>
<feature type="compositionally biased region" description="Low complexity" evidence="11">
    <location>
        <begin position="53"/>
        <end position="78"/>
    </location>
</feature>
<evidence type="ECO:0000256" key="9">
    <source>
        <dbReference type="ARBA" id="ARBA00023242"/>
    </source>
</evidence>
<comment type="subcellular location">
    <subcellularLocation>
        <location evidence="1">Nucleus</location>
    </subcellularLocation>
</comment>
<evidence type="ECO:0000256" key="3">
    <source>
        <dbReference type="ARBA" id="ARBA00022723"/>
    </source>
</evidence>
<accession>A0AAV9X7X0</accession>
<keyword evidence="4" id="KW-0677">Repeat</keyword>
<feature type="compositionally biased region" description="Basic residues" evidence="11">
    <location>
        <begin position="210"/>
        <end position="223"/>
    </location>
</feature>
<keyword evidence="16" id="KW-1185">Reference proteome</keyword>
<feature type="region of interest" description="Disordered" evidence="11">
    <location>
        <begin position="340"/>
        <end position="361"/>
    </location>
</feature>
<gene>
    <name evidence="15" type="primary">FAP1</name>
    <name evidence="15" type="ORF">TWF694_011061</name>
</gene>
<feature type="compositionally biased region" description="Low complexity" evidence="11">
    <location>
        <begin position="182"/>
        <end position="196"/>
    </location>
</feature>
<dbReference type="CDD" id="cd06008">
    <property type="entry name" value="NF-X1-zinc-finger"/>
    <property type="match status" value="4"/>
</dbReference>
<dbReference type="InterPro" id="IPR001374">
    <property type="entry name" value="R3H_dom"/>
</dbReference>
<dbReference type="PANTHER" id="PTHR12360:SF12">
    <property type="entry name" value="TRANSCRIPTIONAL REPRESSOR NF-X1"/>
    <property type="match status" value="1"/>
</dbReference>
<dbReference type="AlphaFoldDB" id="A0AAV9X7X0"/>
<dbReference type="PANTHER" id="PTHR12360">
    <property type="entry name" value="NUCLEAR TRANSCRIPTION FACTOR, X-BOX BINDING 1 NFX1"/>
    <property type="match status" value="1"/>
</dbReference>
<evidence type="ECO:0000313" key="16">
    <source>
        <dbReference type="Proteomes" id="UP001365542"/>
    </source>
</evidence>
<evidence type="ECO:0000256" key="8">
    <source>
        <dbReference type="ARBA" id="ARBA00023163"/>
    </source>
</evidence>
<evidence type="ECO:0000256" key="4">
    <source>
        <dbReference type="ARBA" id="ARBA00022737"/>
    </source>
</evidence>
<keyword evidence="7" id="KW-0805">Transcription regulation</keyword>
<keyword evidence="6" id="KW-0862">Zinc</keyword>
<evidence type="ECO:0000256" key="11">
    <source>
        <dbReference type="SAM" id="MobiDB-lite"/>
    </source>
</evidence>
<evidence type="ECO:0000313" key="15">
    <source>
        <dbReference type="EMBL" id="KAK6538179.1"/>
    </source>
</evidence>
<feature type="domain" description="PHD-type" evidence="12">
    <location>
        <begin position="245"/>
        <end position="308"/>
    </location>
</feature>
<sequence>MADNTSTPPPLPSQSQQSTSSSNHPNPNPNRSRGRRPPRRPREDTQASAESLAAGPSEGQAAGEAASSSRPTNSNTNRQTHSGHQRNEGGPSRSNRGRGRGNRGGPRQNSRPEARTEEQSTTTPTTTPAESSSSRGTTARQRARRGGSFVPGGRQFGGQLTKAEPAPESHTDDNEPTIHAESSSTAQPSSSSTAQPNTIIIESGPSDPHRPKRHRQRHNHHNQPKTVREAEDLTSRIHAEIASADYECMICYSSVTRKSKIWDCTRCYAVFHLHCIKKWAHTALDVPTPSNDEIVPQRTWRCPGCQNPSVDAPDGYTCWCGKSENPEVARYVPPHSCGQTCGKQRGGEENSNNNRDKDKNRSCPHGCDLQCHAGPCPPCSSMGPSQPCFCGKEVSQKRCVDTDYENGWSCGHVCGDLMPCGEHTCERRCHGGVCGACEVTELLKCYCGQEEKEVKCCDKLDGRVSFEVLDGVETVEERFWKCERTCDRVFDCGEHKCQKGCHVRDVEVPHCPFSPDVVKFCPCGKTELETENPRTKCTDPIPHCDKVCSKKLPCGHECEMICHTGDCGACCQKVELVCRCGNTSAESLCHQGVEGEAPWCKRICHTTMNCLRHECGQHCCAGEQKAKERMHSKKKVVVRGRAEDIEPEHICTRICGKPLKCGLHDCGALCHRGACGTCLEANFDELACHCGRTRIMPPVPCGTKPPSCRFPCQRSKPCGHPNATDHLCHLDDEPCPKCPYLVQKRCVCGRNNIKNQPCWRDSVSCGQTCGKPLSCGSHVCLKTCHAAGECEEPCRQTCKKSRAICGHDCQDACHAPFACSVESPCPAKITLTCPCGNVRQDITCNTSSRNQNPKRAELKCIDDCRRRQLAAAFNIDMEKRAAEEAINSYSDETLEFYLDNRVWCAGIEKMMREFCDDKGKVRLAFKPMKSHLRAFIHGLAEDYGLDSESEDPEPYRSVVVTKNGRWSMPSKGLAEAVRARKAEAAAAAATPATAGTGIQQLRKTTGLQAVNAILLGGLRVGLLTSELEKELGPTLKQSTLRFGIRWYGDEEVLLEPLPSSFSMDEVEVELGNVKVAVKRHCTVNRIASSVDLCWVGRDGKVANKEGQAWNVVSTGKGAKASTTTGAAGGGSYANLFGVLRDGPGGSFAAVSAGPKGGLSVKSDVAKAKNKVLSPVVPKEEPVDDWLEAMENEEREAEAEKAAASGAASSVEDNGGQQSGDEGEREKEELAVSTTV</sequence>
<feature type="compositionally biased region" description="Low complexity" evidence="11">
    <location>
        <begin position="13"/>
        <end position="31"/>
    </location>
</feature>